<gene>
    <name evidence="1" type="ORF">BRO79_08170</name>
</gene>
<dbReference type="AlphaFoldDB" id="A0A5U6SLX8"/>
<protein>
    <submittedName>
        <fullName evidence="1">Uncharacterized protein</fullName>
    </submittedName>
</protein>
<accession>A0A5U6SLX8</accession>
<dbReference type="EMBL" id="AAGRCI010000006">
    <property type="protein sequence ID" value="EBR0843449.1"/>
    <property type="molecule type" value="Genomic_DNA"/>
</dbReference>
<evidence type="ECO:0000313" key="1">
    <source>
        <dbReference type="EMBL" id="EBR0843449.1"/>
    </source>
</evidence>
<organism evidence="1">
    <name type="scientific">Salmonella enterica</name>
    <name type="common">Salmonella choleraesuis</name>
    <dbReference type="NCBI Taxonomy" id="28901"/>
    <lineage>
        <taxon>Bacteria</taxon>
        <taxon>Pseudomonadati</taxon>
        <taxon>Pseudomonadota</taxon>
        <taxon>Gammaproteobacteria</taxon>
        <taxon>Enterobacterales</taxon>
        <taxon>Enterobacteriaceae</taxon>
        <taxon>Salmonella</taxon>
    </lineage>
</organism>
<sequence>MIKYSEGARALIVGVAFALVAGLAALAIVISGNTFSSSRAKTLYMTESPEPPQFECTLKINSTLSEEEFLEKLKAGRMSVECEQK</sequence>
<name>A0A5U6SLX8_SALER</name>
<proteinExistence type="predicted"/>
<reference evidence="1" key="1">
    <citation type="submission" date="2018-07" db="EMBL/GenBank/DDBJ databases">
        <authorList>
            <consortium name="GenomeTrakr network: Whole genome sequencing for foodborne pathogen traceback"/>
        </authorList>
    </citation>
    <scope>NUCLEOTIDE SEQUENCE</scope>
    <source>
        <strain evidence="1">CFSAN056582</strain>
    </source>
</reference>
<comment type="caution">
    <text evidence="1">The sequence shown here is derived from an EMBL/GenBank/DDBJ whole genome shotgun (WGS) entry which is preliminary data.</text>
</comment>